<feature type="domain" description="Type I restriction modification DNA specificity" evidence="4">
    <location>
        <begin position="233"/>
        <end position="379"/>
    </location>
</feature>
<organism evidence="5 6">
    <name type="scientific">Salinicola endophyticus</name>
    <dbReference type="NCBI Taxonomy" id="1949083"/>
    <lineage>
        <taxon>Bacteria</taxon>
        <taxon>Pseudomonadati</taxon>
        <taxon>Pseudomonadota</taxon>
        <taxon>Gammaproteobacteria</taxon>
        <taxon>Oceanospirillales</taxon>
        <taxon>Halomonadaceae</taxon>
        <taxon>Salinicola</taxon>
    </lineage>
</organism>
<dbReference type="InterPro" id="IPR000055">
    <property type="entry name" value="Restrct_endonuc_typeI_TRD"/>
</dbReference>
<evidence type="ECO:0000313" key="6">
    <source>
        <dbReference type="Proteomes" id="UP001321526"/>
    </source>
</evidence>
<dbReference type="Pfam" id="PF01420">
    <property type="entry name" value="Methylase_S"/>
    <property type="match status" value="2"/>
</dbReference>
<dbReference type="GO" id="GO:0004519">
    <property type="term" value="F:endonuclease activity"/>
    <property type="evidence" value="ECO:0007669"/>
    <property type="project" value="UniProtKB-KW"/>
</dbReference>
<protein>
    <submittedName>
        <fullName evidence="5">Restriction endonuclease subunit S</fullName>
    </submittedName>
</protein>
<accession>A0ABY8FGQ8</accession>
<dbReference type="SUPFAM" id="SSF116734">
    <property type="entry name" value="DNA methylase specificity domain"/>
    <property type="match status" value="2"/>
</dbReference>
<evidence type="ECO:0000259" key="4">
    <source>
        <dbReference type="Pfam" id="PF01420"/>
    </source>
</evidence>
<keyword evidence="5" id="KW-0378">Hydrolase</keyword>
<evidence type="ECO:0000313" key="5">
    <source>
        <dbReference type="EMBL" id="WFF41998.1"/>
    </source>
</evidence>
<dbReference type="CDD" id="cd17524">
    <property type="entry name" value="RMtype1_S_EcoUTORF5051P-TRD2-CR2_like"/>
    <property type="match status" value="1"/>
</dbReference>
<keyword evidence="5" id="KW-0255">Endonuclease</keyword>
<keyword evidence="5" id="KW-0540">Nuclease</keyword>
<dbReference type="InterPro" id="IPR051212">
    <property type="entry name" value="Type-I_RE_S_subunit"/>
</dbReference>
<feature type="domain" description="Type I restriction modification DNA specificity" evidence="4">
    <location>
        <begin position="81"/>
        <end position="167"/>
    </location>
</feature>
<keyword evidence="3" id="KW-0238">DNA-binding</keyword>
<dbReference type="EMBL" id="CP035631">
    <property type="protein sequence ID" value="WFF41998.1"/>
    <property type="molecule type" value="Genomic_DNA"/>
</dbReference>
<reference evidence="5 6" key="1">
    <citation type="submission" date="2019-01" db="EMBL/GenBank/DDBJ databases">
        <title>Genome sequence of Salinicola endophyticus REST5.</title>
        <authorList>
            <person name="Nascimento F.X."/>
        </authorList>
    </citation>
    <scope>NUCLEOTIDE SEQUENCE [LARGE SCALE GENOMIC DNA]</scope>
    <source>
        <strain evidence="5 6">REST5</strain>
    </source>
</reference>
<keyword evidence="6" id="KW-1185">Reference proteome</keyword>
<gene>
    <name evidence="5" type="ORF">EVC62_11070</name>
</gene>
<sequence length="421" mass="47054">MSTTPFPALRLKHAATVNDEALSESTDADFELAYIDIGNVDSQGRVNDVVNYRFEDAPSRARRVVRDGDVIISTVRTYLQAIAPVENPPDNLIVSTGFAVVRPSNLLDNRFCKYALRANRFLWEVESRSTGVSYPAINASDLGDIKIGLPEINAQRLIAKYLDRETAFIDGLIAEKEHLLALLEEKRVALISRIVTRGLDPDIPFKPSGLKWVDEIPAHWDICQLKRTWASSDYGLSESIKDEGDITVLRMSCIIDGRIDVSKSGMITKVDEHLLLQRNDLLFNRTNSLDQIAKVGLVDFDPDEPLTFASYLVRIRANHRATPQYLVALLNSSLFLKFARKNAIPAIGQANLSPTRYGDIHIPLPPKTEQNEIAKFLERDAAISIPIRDHVRRSMSLLKERRAALITAAVTGQIPLEEMSS</sequence>
<name>A0ABY8FGQ8_9GAMM</name>
<keyword evidence="2" id="KW-0680">Restriction system</keyword>
<dbReference type="PANTHER" id="PTHR43140">
    <property type="entry name" value="TYPE-1 RESTRICTION ENZYME ECOKI SPECIFICITY PROTEIN"/>
    <property type="match status" value="1"/>
</dbReference>
<dbReference type="Proteomes" id="UP001321526">
    <property type="component" value="Chromosome"/>
</dbReference>
<evidence type="ECO:0000256" key="3">
    <source>
        <dbReference type="ARBA" id="ARBA00023125"/>
    </source>
</evidence>
<dbReference type="PANTHER" id="PTHR43140:SF1">
    <property type="entry name" value="TYPE I RESTRICTION ENZYME ECOKI SPECIFICITY SUBUNIT"/>
    <property type="match status" value="1"/>
</dbReference>
<proteinExistence type="inferred from homology"/>
<evidence type="ECO:0000256" key="2">
    <source>
        <dbReference type="ARBA" id="ARBA00022747"/>
    </source>
</evidence>
<dbReference type="Gene3D" id="3.90.220.20">
    <property type="entry name" value="DNA methylase specificity domains"/>
    <property type="match status" value="2"/>
</dbReference>
<dbReference type="RefSeq" id="WP_282234871.1">
    <property type="nucleotide sequence ID" value="NZ_CP035631.1"/>
</dbReference>
<evidence type="ECO:0000256" key="1">
    <source>
        <dbReference type="ARBA" id="ARBA00010923"/>
    </source>
</evidence>
<comment type="similarity">
    <text evidence="1">Belongs to the type-I restriction system S methylase family.</text>
</comment>
<dbReference type="InterPro" id="IPR044946">
    <property type="entry name" value="Restrct_endonuc_typeI_TRD_sf"/>
</dbReference>